<sequence>MTDHLDPFANGPFATGGGDFPSIAQTQSDILSVDMSSVDLLSGASGDALDNGSPQSSTAAAAAATNNHSGEVELTDQMKAAAAAAEPFNSSMPKPSSFDNKPQAPPSIYQLNFDVEHIGKKKPQSKRQATWTYGFPKNTEDGNLILEEHETRLTWSTHSGKYSIEVDGQVVFEGVAKGSVLEYKFIYNHTKGCVGDDSSQAGYTRMRIIACRKPPVRSSTNFRCYEFVIGGRVFRDLARNNQYGEDFHNEDSMDDVGVLSSILDIVDPSWRSAGMA</sequence>
<feature type="region of interest" description="Disordered" evidence="1">
    <location>
        <begin position="1"/>
        <end position="21"/>
    </location>
</feature>
<gene>
    <name evidence="2" type="ORF">SMAR0320_LOCUS12079</name>
</gene>
<feature type="compositionally biased region" description="Polar residues" evidence="1">
    <location>
        <begin position="88"/>
        <end position="100"/>
    </location>
</feature>
<evidence type="ECO:0000256" key="1">
    <source>
        <dbReference type="SAM" id="MobiDB-lite"/>
    </source>
</evidence>
<protein>
    <submittedName>
        <fullName evidence="2">Uncharacterized protein</fullName>
    </submittedName>
</protein>
<reference evidence="2" key="1">
    <citation type="submission" date="2021-01" db="EMBL/GenBank/DDBJ databases">
        <authorList>
            <person name="Corre E."/>
            <person name="Pelletier E."/>
            <person name="Niang G."/>
            <person name="Scheremetjew M."/>
            <person name="Finn R."/>
            <person name="Kale V."/>
            <person name="Holt S."/>
            <person name="Cochrane G."/>
            <person name="Meng A."/>
            <person name="Brown T."/>
            <person name="Cohen L."/>
        </authorList>
    </citation>
    <scope>NUCLEOTIDE SEQUENCE</scope>
    <source>
        <strain evidence="2">SM1012Den-03</strain>
    </source>
</reference>
<proteinExistence type="predicted"/>
<evidence type="ECO:0000313" key="2">
    <source>
        <dbReference type="EMBL" id="CAD9606107.1"/>
    </source>
</evidence>
<dbReference type="EMBL" id="HBGZ01016876">
    <property type="protein sequence ID" value="CAD9606107.1"/>
    <property type="molecule type" value="Transcribed_RNA"/>
</dbReference>
<name>A0A7S2PML9_9STRA</name>
<organism evidence="2">
    <name type="scientific">Skeletonema marinoi</name>
    <dbReference type="NCBI Taxonomy" id="267567"/>
    <lineage>
        <taxon>Eukaryota</taxon>
        <taxon>Sar</taxon>
        <taxon>Stramenopiles</taxon>
        <taxon>Ochrophyta</taxon>
        <taxon>Bacillariophyta</taxon>
        <taxon>Coscinodiscophyceae</taxon>
        <taxon>Thalassiosirophycidae</taxon>
        <taxon>Thalassiosirales</taxon>
        <taxon>Skeletonemataceae</taxon>
        <taxon>Skeletonema</taxon>
        <taxon>Skeletonema marinoi-dohrnii complex</taxon>
    </lineage>
</organism>
<accession>A0A7S2PML9</accession>
<dbReference type="AlphaFoldDB" id="A0A7S2PML9"/>
<feature type="region of interest" description="Disordered" evidence="1">
    <location>
        <begin position="46"/>
        <end position="106"/>
    </location>
</feature>